<dbReference type="InterPro" id="IPR039207">
    <property type="entry name" value="MMTAG2-like"/>
</dbReference>
<gene>
    <name evidence="3" type="ORF">Clacol_007259</name>
</gene>
<evidence type="ECO:0000256" key="1">
    <source>
        <dbReference type="SAM" id="MobiDB-lite"/>
    </source>
</evidence>
<feature type="domain" description="Multiple myeloma tumor-associated protein 2-like N-terminal" evidence="2">
    <location>
        <begin position="9"/>
        <end position="81"/>
    </location>
</feature>
<evidence type="ECO:0000259" key="2">
    <source>
        <dbReference type="Pfam" id="PF10159"/>
    </source>
</evidence>
<feature type="compositionally biased region" description="Gly residues" evidence="1">
    <location>
        <begin position="1"/>
        <end position="12"/>
    </location>
</feature>
<accession>A0AAV5AJG7</accession>
<evidence type="ECO:0000313" key="3">
    <source>
        <dbReference type="EMBL" id="GJJ13010.1"/>
    </source>
</evidence>
<dbReference type="Pfam" id="PF10159">
    <property type="entry name" value="MMtag"/>
    <property type="match status" value="1"/>
</dbReference>
<feature type="compositionally biased region" description="Basic and acidic residues" evidence="1">
    <location>
        <begin position="124"/>
        <end position="153"/>
    </location>
</feature>
<dbReference type="InterPro" id="IPR019315">
    <property type="entry name" value="MMTA2_N"/>
</dbReference>
<feature type="compositionally biased region" description="Basic residues" evidence="1">
    <location>
        <begin position="179"/>
        <end position="192"/>
    </location>
</feature>
<comment type="caution">
    <text evidence="3">The sequence shown here is derived from an EMBL/GenBank/DDBJ whole genome shotgun (WGS) entry which is preliminary data.</text>
</comment>
<feature type="compositionally biased region" description="Basic and acidic residues" evidence="1">
    <location>
        <begin position="13"/>
        <end position="22"/>
    </location>
</feature>
<sequence>MFDGPVRGGNRGGHTDFKWSDVSADKDREVGHSINAPTGRWQKNKDVHWYNRDHNGSEEARREELRKVKEAEAEALAVALGFKPASKPGQITAQTTDELKPLETEATKEERQREKEERRKRKEEKRALKEIKRARKLEKTRSKDRPRSEEGYHSRYRSKTLSRSRSPPPRGDRHLSRSPYRHRSRSPYHRSKSPYQHRVSRSRSRSPQPGGGRFDGKDGHRDYHGRRIEPADRGYRR</sequence>
<proteinExistence type="predicted"/>
<feature type="region of interest" description="Disordered" evidence="1">
    <location>
        <begin position="79"/>
        <end position="237"/>
    </location>
</feature>
<dbReference type="PANTHER" id="PTHR14580:SF0">
    <property type="entry name" value="MULTIPLE MYELOMA TUMOR-ASSOCIATED PROTEIN 2"/>
    <property type="match status" value="1"/>
</dbReference>
<dbReference type="EMBL" id="BPWL01000008">
    <property type="protein sequence ID" value="GJJ13010.1"/>
    <property type="molecule type" value="Genomic_DNA"/>
</dbReference>
<organism evidence="3 4">
    <name type="scientific">Clathrus columnatus</name>
    <dbReference type="NCBI Taxonomy" id="1419009"/>
    <lineage>
        <taxon>Eukaryota</taxon>
        <taxon>Fungi</taxon>
        <taxon>Dikarya</taxon>
        <taxon>Basidiomycota</taxon>
        <taxon>Agaricomycotina</taxon>
        <taxon>Agaricomycetes</taxon>
        <taxon>Phallomycetidae</taxon>
        <taxon>Phallales</taxon>
        <taxon>Clathraceae</taxon>
        <taxon>Clathrus</taxon>
    </lineage>
</organism>
<keyword evidence="4" id="KW-1185">Reference proteome</keyword>
<feature type="compositionally biased region" description="Basic and acidic residues" evidence="1">
    <location>
        <begin position="97"/>
        <end position="117"/>
    </location>
</feature>
<dbReference type="AlphaFoldDB" id="A0AAV5AJG7"/>
<evidence type="ECO:0000313" key="4">
    <source>
        <dbReference type="Proteomes" id="UP001050691"/>
    </source>
</evidence>
<protein>
    <recommendedName>
        <fullName evidence="2">Multiple myeloma tumor-associated protein 2-like N-terminal domain-containing protein</fullName>
    </recommendedName>
</protein>
<name>A0AAV5AJG7_9AGAM</name>
<dbReference type="Proteomes" id="UP001050691">
    <property type="component" value="Unassembled WGS sequence"/>
</dbReference>
<dbReference type="PANTHER" id="PTHR14580">
    <property type="entry name" value="MULTIPLE MYELOMA TUMOR-ASSOCIATED PROTEIN 2 FAMILY MEMBER"/>
    <property type="match status" value="1"/>
</dbReference>
<feature type="compositionally biased region" description="Basic and acidic residues" evidence="1">
    <location>
        <begin position="214"/>
        <end position="237"/>
    </location>
</feature>
<reference evidence="3" key="1">
    <citation type="submission" date="2021-10" db="EMBL/GenBank/DDBJ databases">
        <title>De novo Genome Assembly of Clathrus columnatus (Basidiomycota, Fungi) Using Illumina and Nanopore Sequence Data.</title>
        <authorList>
            <person name="Ogiso-Tanaka E."/>
            <person name="Itagaki H."/>
            <person name="Hosoya T."/>
            <person name="Hosaka K."/>
        </authorList>
    </citation>
    <scope>NUCLEOTIDE SEQUENCE</scope>
    <source>
        <strain evidence="3">MO-923</strain>
    </source>
</reference>
<feature type="region of interest" description="Disordered" evidence="1">
    <location>
        <begin position="1"/>
        <end position="22"/>
    </location>
</feature>